<sequence length="179" mass="20244">MQFEEKDHIVLLGIILDHEWQDDGVRFRLVVDCQVLAGLVNGATPLLDESFRPPLRRVVSSLDRLLQRGPRRLGTGAIQFVGGIARGIDRRIGLQIARWTPGRRSIGRPRISPRLHKGRMYLYFPMVGSVVALVELLQALPPTCVMRGLVAPDWWPSRAAHSRISTVHFRQKSLGSKWL</sequence>
<proteinExistence type="predicted"/>
<dbReference type="EMBL" id="CAUYUJ010019775">
    <property type="protein sequence ID" value="CAK0893627.1"/>
    <property type="molecule type" value="Genomic_DNA"/>
</dbReference>
<comment type="caution">
    <text evidence="1">The sequence shown here is derived from an EMBL/GenBank/DDBJ whole genome shotgun (WGS) entry which is preliminary data.</text>
</comment>
<keyword evidence="2" id="KW-1185">Reference proteome</keyword>
<reference evidence="1" key="1">
    <citation type="submission" date="2023-10" db="EMBL/GenBank/DDBJ databases">
        <authorList>
            <person name="Chen Y."/>
            <person name="Shah S."/>
            <person name="Dougan E. K."/>
            <person name="Thang M."/>
            <person name="Chan C."/>
        </authorList>
    </citation>
    <scope>NUCLEOTIDE SEQUENCE [LARGE SCALE GENOMIC DNA]</scope>
</reference>
<evidence type="ECO:0000313" key="2">
    <source>
        <dbReference type="Proteomes" id="UP001189429"/>
    </source>
</evidence>
<protein>
    <submittedName>
        <fullName evidence="1">Uncharacterized protein</fullName>
    </submittedName>
</protein>
<gene>
    <name evidence="1" type="ORF">PCOR1329_LOCUS72894</name>
</gene>
<evidence type="ECO:0000313" key="1">
    <source>
        <dbReference type="EMBL" id="CAK0893627.1"/>
    </source>
</evidence>
<dbReference type="Proteomes" id="UP001189429">
    <property type="component" value="Unassembled WGS sequence"/>
</dbReference>
<organism evidence="1 2">
    <name type="scientific">Prorocentrum cordatum</name>
    <dbReference type="NCBI Taxonomy" id="2364126"/>
    <lineage>
        <taxon>Eukaryota</taxon>
        <taxon>Sar</taxon>
        <taxon>Alveolata</taxon>
        <taxon>Dinophyceae</taxon>
        <taxon>Prorocentrales</taxon>
        <taxon>Prorocentraceae</taxon>
        <taxon>Prorocentrum</taxon>
    </lineage>
</organism>
<accession>A0ABN9X2W7</accession>
<name>A0ABN9X2W7_9DINO</name>